<dbReference type="FunFam" id="3.30.70.1230:FF:000016">
    <property type="entry name" value="Adenylate/guanylate cyclase domain-containing protein"/>
    <property type="match status" value="1"/>
</dbReference>
<dbReference type="GO" id="GO:0030313">
    <property type="term" value="C:cell envelope"/>
    <property type="evidence" value="ECO:0007669"/>
    <property type="project" value="UniProtKB-SubCell"/>
</dbReference>
<keyword evidence="7" id="KW-0802">TPR repeat</keyword>
<comment type="caution">
    <text evidence="10">The sequence shown here is derived from an EMBL/GenBank/DDBJ whole genome shotgun (WGS) entry which is preliminary data.</text>
</comment>
<evidence type="ECO:0000256" key="7">
    <source>
        <dbReference type="PROSITE-ProRule" id="PRU00339"/>
    </source>
</evidence>
<feature type="transmembrane region" description="Helical" evidence="8">
    <location>
        <begin position="280"/>
        <end position="298"/>
    </location>
</feature>
<dbReference type="SUPFAM" id="SSF48452">
    <property type="entry name" value="TPR-like"/>
    <property type="match status" value="1"/>
</dbReference>
<evidence type="ECO:0000256" key="2">
    <source>
        <dbReference type="ARBA" id="ARBA00005381"/>
    </source>
</evidence>
<keyword evidence="4 8" id="KW-0812">Transmembrane</keyword>
<dbReference type="EMBL" id="VGLS01000869">
    <property type="protein sequence ID" value="MBM3226327.1"/>
    <property type="molecule type" value="Genomic_DNA"/>
</dbReference>
<dbReference type="AlphaFoldDB" id="A0A937W765"/>
<gene>
    <name evidence="10" type="ORF">FJZ47_21395</name>
</gene>
<dbReference type="InterPro" id="IPR050697">
    <property type="entry name" value="Adenylyl/Guanylyl_Cyclase_3/4"/>
</dbReference>
<dbReference type="PROSITE" id="PS50125">
    <property type="entry name" value="GUANYLATE_CYCLASE_2"/>
    <property type="match status" value="1"/>
</dbReference>
<evidence type="ECO:0000256" key="5">
    <source>
        <dbReference type="ARBA" id="ARBA00022989"/>
    </source>
</evidence>
<dbReference type="InterPro" id="IPR029787">
    <property type="entry name" value="Nucleotide_cyclase"/>
</dbReference>
<dbReference type="InterPro" id="IPR011990">
    <property type="entry name" value="TPR-like_helical_dom_sf"/>
</dbReference>
<protein>
    <submittedName>
        <fullName evidence="10">CHASE2 domain-containing protein</fullName>
    </submittedName>
</protein>
<evidence type="ECO:0000256" key="4">
    <source>
        <dbReference type="ARBA" id="ARBA00022692"/>
    </source>
</evidence>
<reference evidence="10" key="1">
    <citation type="submission" date="2019-03" db="EMBL/GenBank/DDBJ databases">
        <title>Lake Tanganyika Metagenome-Assembled Genomes (MAGs).</title>
        <authorList>
            <person name="Tran P."/>
        </authorList>
    </citation>
    <scope>NUCLEOTIDE SEQUENCE</scope>
    <source>
        <strain evidence="10">K_DeepCast_65m_m2_066</strain>
    </source>
</reference>
<sequence>LLDFLDASAQRADNDRLLAEAMRRSSAAVVLGYFFHMSARELNYQMAPEDIERQLQQLQTSRYPVLALQGQAVQPPPFFHAYAPESNLPLFTDAAAGSGYFSLKSDPDGVIRWMLLMLQGGEDLYPPLAVVAAWHYLGKPSLAVHAGPYGVEGVQLGTQFLPTDHTGQFLINYLGPPRTFPHFSISDILHGAFAPGTFTNKIVLVGATATGTYDLRSTPLSPVYPGVEIHATVLDNILTQRFLTRPAWATLSELGAILVLGVCLGIALPRLGALQGLGCALLLGLAYLSLVHWLFVHLELWLNVVYPLLSLMSNYTVLTVYAYISVERQRKHIKGAFEHYVSPDVVNEIVRYPEKLNLGGERRVLTVLFSDIQNFTGISESMESPKLVELLNEYLTAMTNIVLHHRGTLDKYIGDAIMAFYGAPIALPHHPLLACYTALDMLAELDKLRMSWADRKLPQIRMRIGINTGDMIVGNMDSDKHFDYTVMGDTVNLASRLEGLNKAYGTSVLISETIADLVAEHCILREIDMAQVVGRKQPVRIYTLLGRVGTMHAAAQTQAYSAYAAGLAAYRQQDWDGAIQQFQHALSLWPDDTPSHTMLYRCHIYQQAPPPAEWDGVFEHLHK</sequence>
<comment type="similarity">
    <text evidence="2">Belongs to the adenylyl cyclase class-3 family.</text>
</comment>
<feature type="domain" description="Guanylate cyclase" evidence="9">
    <location>
        <begin position="366"/>
        <end position="498"/>
    </location>
</feature>
<evidence type="ECO:0000259" key="9">
    <source>
        <dbReference type="PROSITE" id="PS50125"/>
    </source>
</evidence>
<evidence type="ECO:0000256" key="6">
    <source>
        <dbReference type="ARBA" id="ARBA00023136"/>
    </source>
</evidence>
<evidence type="ECO:0000313" key="11">
    <source>
        <dbReference type="Proteomes" id="UP000712673"/>
    </source>
</evidence>
<dbReference type="GO" id="GO:0006171">
    <property type="term" value="P:cAMP biosynthetic process"/>
    <property type="evidence" value="ECO:0007669"/>
    <property type="project" value="TreeGrafter"/>
</dbReference>
<feature type="non-terminal residue" evidence="10">
    <location>
        <position position="1"/>
    </location>
</feature>
<dbReference type="InterPro" id="IPR007890">
    <property type="entry name" value="CHASE2"/>
</dbReference>
<accession>A0A937W765</accession>
<comment type="subcellular location">
    <subcellularLocation>
        <location evidence="1">Cell envelope</location>
    </subcellularLocation>
</comment>
<feature type="transmembrane region" description="Helical" evidence="8">
    <location>
        <begin position="247"/>
        <end position="268"/>
    </location>
</feature>
<dbReference type="GO" id="GO:0004016">
    <property type="term" value="F:adenylate cyclase activity"/>
    <property type="evidence" value="ECO:0007669"/>
    <property type="project" value="UniProtKB-ARBA"/>
</dbReference>
<evidence type="ECO:0000313" key="10">
    <source>
        <dbReference type="EMBL" id="MBM3226327.1"/>
    </source>
</evidence>
<keyword evidence="5 8" id="KW-1133">Transmembrane helix</keyword>
<dbReference type="GO" id="GO:0035556">
    <property type="term" value="P:intracellular signal transduction"/>
    <property type="evidence" value="ECO:0007669"/>
    <property type="project" value="InterPro"/>
</dbReference>
<evidence type="ECO:0000256" key="8">
    <source>
        <dbReference type="SAM" id="Phobius"/>
    </source>
</evidence>
<evidence type="ECO:0000256" key="1">
    <source>
        <dbReference type="ARBA" id="ARBA00004196"/>
    </source>
</evidence>
<dbReference type="PROSITE" id="PS50005">
    <property type="entry name" value="TPR"/>
    <property type="match status" value="1"/>
</dbReference>
<dbReference type="InterPro" id="IPR019734">
    <property type="entry name" value="TPR_rpt"/>
</dbReference>
<dbReference type="SUPFAM" id="SSF55073">
    <property type="entry name" value="Nucleotide cyclase"/>
    <property type="match status" value="1"/>
</dbReference>
<feature type="transmembrane region" description="Helical" evidence="8">
    <location>
        <begin position="304"/>
        <end position="324"/>
    </location>
</feature>
<evidence type="ECO:0000256" key="3">
    <source>
        <dbReference type="ARBA" id="ARBA00022475"/>
    </source>
</evidence>
<organism evidence="10 11">
    <name type="scientific">Tectimicrobiota bacterium</name>
    <dbReference type="NCBI Taxonomy" id="2528274"/>
    <lineage>
        <taxon>Bacteria</taxon>
        <taxon>Pseudomonadati</taxon>
        <taxon>Nitrospinota/Tectimicrobiota group</taxon>
        <taxon>Candidatus Tectimicrobiota</taxon>
    </lineage>
</organism>
<proteinExistence type="inferred from homology"/>
<dbReference type="Proteomes" id="UP000712673">
    <property type="component" value="Unassembled WGS sequence"/>
</dbReference>
<feature type="repeat" description="TPR" evidence="7">
    <location>
        <begin position="559"/>
        <end position="592"/>
    </location>
</feature>
<dbReference type="PANTHER" id="PTHR43081:SF1">
    <property type="entry name" value="ADENYLATE CYCLASE, TERMINAL-DIFFERENTIATION SPECIFIC"/>
    <property type="match status" value="1"/>
</dbReference>
<dbReference type="Pfam" id="PF05226">
    <property type="entry name" value="CHASE2"/>
    <property type="match status" value="1"/>
</dbReference>
<keyword evidence="3" id="KW-1003">Cell membrane</keyword>
<keyword evidence="6 8" id="KW-0472">Membrane</keyword>
<dbReference type="CDD" id="cd07302">
    <property type="entry name" value="CHD"/>
    <property type="match status" value="1"/>
</dbReference>
<dbReference type="SMART" id="SM01080">
    <property type="entry name" value="CHASE2"/>
    <property type="match status" value="1"/>
</dbReference>
<dbReference type="Gene3D" id="1.25.40.10">
    <property type="entry name" value="Tetratricopeptide repeat domain"/>
    <property type="match status" value="1"/>
</dbReference>
<dbReference type="InterPro" id="IPR001054">
    <property type="entry name" value="A/G_cyclase"/>
</dbReference>
<dbReference type="Pfam" id="PF00211">
    <property type="entry name" value="Guanylate_cyc"/>
    <property type="match status" value="1"/>
</dbReference>
<dbReference type="Gene3D" id="3.30.70.1230">
    <property type="entry name" value="Nucleotide cyclase"/>
    <property type="match status" value="1"/>
</dbReference>
<dbReference type="SMART" id="SM00044">
    <property type="entry name" value="CYCc"/>
    <property type="match status" value="1"/>
</dbReference>
<name>A0A937W765_UNCTE</name>
<dbReference type="PANTHER" id="PTHR43081">
    <property type="entry name" value="ADENYLATE CYCLASE, TERMINAL-DIFFERENTIATION SPECIFIC-RELATED"/>
    <property type="match status" value="1"/>
</dbReference>